<dbReference type="Pfam" id="PF10710">
    <property type="entry name" value="DUF2512"/>
    <property type="match status" value="1"/>
</dbReference>
<name>A0A917EWH7_HALAA</name>
<organism evidence="2 3">
    <name type="scientific">Halobacillus andaensis</name>
    <dbReference type="NCBI Taxonomy" id="1176239"/>
    <lineage>
        <taxon>Bacteria</taxon>
        <taxon>Bacillati</taxon>
        <taxon>Bacillota</taxon>
        <taxon>Bacilli</taxon>
        <taxon>Bacillales</taxon>
        <taxon>Bacillaceae</taxon>
        <taxon>Halobacillus</taxon>
    </lineage>
</organism>
<dbReference type="AlphaFoldDB" id="A0A917EWH7"/>
<dbReference type="RefSeq" id="WP_188378048.1">
    <property type="nucleotide sequence ID" value="NZ_BMEL01000003.1"/>
</dbReference>
<dbReference type="Proteomes" id="UP000660110">
    <property type="component" value="Unassembled WGS sequence"/>
</dbReference>
<reference evidence="2" key="2">
    <citation type="submission" date="2020-09" db="EMBL/GenBank/DDBJ databases">
        <authorList>
            <person name="Sun Q."/>
            <person name="Zhou Y."/>
        </authorList>
    </citation>
    <scope>NUCLEOTIDE SEQUENCE</scope>
    <source>
        <strain evidence="2">CGMCC 1.12153</strain>
    </source>
</reference>
<proteinExistence type="predicted"/>
<dbReference type="InterPro" id="IPR019649">
    <property type="entry name" value="DUF2512"/>
</dbReference>
<evidence type="ECO:0000313" key="2">
    <source>
        <dbReference type="EMBL" id="GGF26707.1"/>
    </source>
</evidence>
<feature type="transmembrane region" description="Helical" evidence="1">
    <location>
        <begin position="59"/>
        <end position="80"/>
    </location>
</feature>
<feature type="transmembrane region" description="Helical" evidence="1">
    <location>
        <begin position="30"/>
        <end position="47"/>
    </location>
</feature>
<evidence type="ECO:0000313" key="3">
    <source>
        <dbReference type="Proteomes" id="UP000660110"/>
    </source>
</evidence>
<comment type="caution">
    <text evidence="2">The sequence shown here is derived from an EMBL/GenBank/DDBJ whole genome shotgun (WGS) entry which is preliminary data.</text>
</comment>
<reference evidence="2" key="1">
    <citation type="journal article" date="2014" name="Int. J. Syst. Evol. Microbiol.">
        <title>Complete genome sequence of Corynebacterium casei LMG S-19264T (=DSM 44701T), isolated from a smear-ripened cheese.</title>
        <authorList>
            <consortium name="US DOE Joint Genome Institute (JGI-PGF)"/>
            <person name="Walter F."/>
            <person name="Albersmeier A."/>
            <person name="Kalinowski J."/>
            <person name="Ruckert C."/>
        </authorList>
    </citation>
    <scope>NUCLEOTIDE SEQUENCE</scope>
    <source>
        <strain evidence="2">CGMCC 1.12153</strain>
    </source>
</reference>
<feature type="transmembrane region" description="Helical" evidence="1">
    <location>
        <begin position="7"/>
        <end position="24"/>
    </location>
</feature>
<keyword evidence="3" id="KW-1185">Reference proteome</keyword>
<keyword evidence="1" id="KW-0472">Membrane</keyword>
<evidence type="ECO:0000256" key="1">
    <source>
        <dbReference type="SAM" id="Phobius"/>
    </source>
</evidence>
<sequence>MKHAQYFAAKFIGCLALLFLFLGIGYGLSFGNVFLVALVLSAVSYFIGDMMILRKTNNLMATLSDFVLAFVVIYFMVDALTVGGELFTAALLSAVAVAVFEYIFHKYVATSGIYEAEDKTERKLNLSTEASEELFPYDKKEKDR</sequence>
<gene>
    <name evidence="2" type="ORF">GCM10010954_27190</name>
</gene>
<protein>
    <recommendedName>
        <fullName evidence="4">DUF2512 family protein</fullName>
    </recommendedName>
</protein>
<evidence type="ECO:0008006" key="4">
    <source>
        <dbReference type="Google" id="ProtNLM"/>
    </source>
</evidence>
<keyword evidence="1" id="KW-1133">Transmembrane helix</keyword>
<feature type="transmembrane region" description="Helical" evidence="1">
    <location>
        <begin position="86"/>
        <end position="104"/>
    </location>
</feature>
<keyword evidence="1" id="KW-0812">Transmembrane</keyword>
<dbReference type="EMBL" id="BMEL01000003">
    <property type="protein sequence ID" value="GGF26707.1"/>
    <property type="molecule type" value="Genomic_DNA"/>
</dbReference>
<accession>A0A917EWH7</accession>